<protein>
    <recommendedName>
        <fullName evidence="11">Tetratricopeptide repeat protein</fullName>
    </recommendedName>
</protein>
<reference evidence="9" key="2">
    <citation type="submission" date="2024-05" db="EMBL/GenBank/DDBJ databases">
        <title>Identification and characterization of horizontal gene transfer across gut microbiota members of farm animals based on homology search.</title>
        <authorList>
            <person name="Schwarzerova J."/>
            <person name="Nykrynova M."/>
            <person name="Jureckova K."/>
            <person name="Cejkova D."/>
            <person name="Rychlik I."/>
        </authorList>
    </citation>
    <scope>NUCLEOTIDE SEQUENCE</scope>
    <source>
        <strain evidence="9">84_SSukc20</strain>
    </source>
</reference>
<gene>
    <name evidence="9" type="ORF">QVO10_02515</name>
</gene>
<feature type="transmembrane region" description="Helical" evidence="8">
    <location>
        <begin position="350"/>
        <end position="371"/>
    </location>
</feature>
<evidence type="ECO:0000256" key="8">
    <source>
        <dbReference type="SAM" id="Phobius"/>
    </source>
</evidence>
<keyword evidence="4 6" id="KW-0802">TPR repeat</keyword>
<comment type="caution">
    <text evidence="9">The sequence shown here is derived from an EMBL/GenBank/DDBJ whole genome shotgun (WGS) entry which is preliminary data.</text>
</comment>
<keyword evidence="2" id="KW-0963">Cytoplasm</keyword>
<organism evidence="9 10">
    <name type="scientific">Bacteroides gallinaceum</name>
    <dbReference type="NCBI Taxonomy" id="1462571"/>
    <lineage>
        <taxon>Bacteria</taxon>
        <taxon>Pseudomonadati</taxon>
        <taxon>Bacteroidota</taxon>
        <taxon>Bacteroidia</taxon>
        <taxon>Bacteroidales</taxon>
        <taxon>Bacteroidaceae</taxon>
        <taxon>Bacteroides</taxon>
    </lineage>
</organism>
<evidence type="ECO:0000256" key="1">
    <source>
        <dbReference type="ARBA" id="ARBA00004496"/>
    </source>
</evidence>
<evidence type="ECO:0000256" key="7">
    <source>
        <dbReference type="SAM" id="Coils"/>
    </source>
</evidence>
<proteinExistence type="inferred from homology"/>
<dbReference type="SMART" id="SM00028">
    <property type="entry name" value="TPR"/>
    <property type="match status" value="3"/>
</dbReference>
<dbReference type="EMBL" id="JAUEII010000003">
    <property type="protein sequence ID" value="MDN0048272.1"/>
    <property type="molecule type" value="Genomic_DNA"/>
</dbReference>
<keyword evidence="8" id="KW-1133">Transmembrane helix</keyword>
<comment type="subcellular location">
    <subcellularLocation>
        <location evidence="1">Cytoplasm</location>
    </subcellularLocation>
</comment>
<accession>A0ABT7X2H8</accession>
<evidence type="ECO:0000256" key="6">
    <source>
        <dbReference type="PROSITE-ProRule" id="PRU00339"/>
    </source>
</evidence>
<sequence>MIIATILGGCNNHPASPTLLNKVENLMPAQPDSAYALLASIDTDTLNAGSFARWCMLKAELSHRTSHVSVPSIEDMERTLNWYKKQGTEEESLKAEFYLAMAHAHTGENKQAMKIYARIYAVAEEKKDYQLMGYTCSYMADLYFDYEYASKSLEKKTEAAFWFKKANNPRSYVCALRDICMNYAAMDSLSQALSYLQKADSIGKTLNDPNVYSSILNAYGNIYQMDGKYKLAEKYFYQSLETDKNAISNYFALTNLYIETSQVQKAKETLQKIPQSNALNSFSIYDNLYKIAKIEGKFEQALDYLEKYTDLNDSLTIAISESKVFEIENRYKHQKLMTENAELRLKQTGYLLAFAVCLIVVLIVLWIYFGYRKRTEKKLLLQQADLRETRNRLLELSIEMERKNALLKHSEEEEKALERMHEEMETLTVRYRILRKNMLESSPVYKKLHQLAKQKKPQNTQTLISEELWEQIKQQAQKVYPGLRRYVINRCPDLNESEWAYCCLYLFGFDTNDEALLLGINTSSVRTKTLRLRSRLNIDLPAQMSLYEYITMQI</sequence>
<keyword evidence="8" id="KW-0472">Membrane</keyword>
<dbReference type="SUPFAM" id="SSF48452">
    <property type="entry name" value="TPR-like"/>
    <property type="match status" value="1"/>
</dbReference>
<reference evidence="9" key="1">
    <citation type="submission" date="2023-06" db="EMBL/GenBank/DDBJ databases">
        <authorList>
            <person name="Zeman M."/>
            <person name="Kubasova T."/>
            <person name="Jahodarova E."/>
            <person name="Nykrynova M."/>
            <person name="Rychlik I."/>
        </authorList>
    </citation>
    <scope>NUCLEOTIDE SEQUENCE</scope>
    <source>
        <strain evidence="9">84_SSukc20</strain>
    </source>
</reference>
<dbReference type="InterPro" id="IPR051476">
    <property type="entry name" value="Bac_ResReg_Asp_Phosphatase"/>
</dbReference>
<evidence type="ECO:0000313" key="10">
    <source>
        <dbReference type="Proteomes" id="UP001167871"/>
    </source>
</evidence>
<evidence type="ECO:0000256" key="3">
    <source>
        <dbReference type="ARBA" id="ARBA00022737"/>
    </source>
</evidence>
<comment type="similarity">
    <text evidence="5">Belongs to the Rap family.</text>
</comment>
<dbReference type="PROSITE" id="PS50005">
    <property type="entry name" value="TPR"/>
    <property type="match status" value="1"/>
</dbReference>
<evidence type="ECO:0000256" key="5">
    <source>
        <dbReference type="ARBA" id="ARBA00038253"/>
    </source>
</evidence>
<keyword evidence="3" id="KW-0677">Repeat</keyword>
<dbReference type="Gene3D" id="1.25.40.10">
    <property type="entry name" value="Tetratricopeptide repeat domain"/>
    <property type="match status" value="2"/>
</dbReference>
<dbReference type="RefSeq" id="WP_301638984.1">
    <property type="nucleotide sequence ID" value="NZ_JAUEII010000003.1"/>
</dbReference>
<dbReference type="InterPro" id="IPR011990">
    <property type="entry name" value="TPR-like_helical_dom_sf"/>
</dbReference>
<dbReference type="PANTHER" id="PTHR46630:SF1">
    <property type="entry name" value="TETRATRICOPEPTIDE REPEAT PROTEIN 29"/>
    <property type="match status" value="1"/>
</dbReference>
<name>A0ABT7X2H8_9BACE</name>
<feature type="repeat" description="TPR" evidence="6">
    <location>
        <begin position="213"/>
        <end position="246"/>
    </location>
</feature>
<feature type="coiled-coil region" evidence="7">
    <location>
        <begin position="372"/>
        <end position="437"/>
    </location>
</feature>
<evidence type="ECO:0000256" key="4">
    <source>
        <dbReference type="ARBA" id="ARBA00022803"/>
    </source>
</evidence>
<keyword evidence="7" id="KW-0175">Coiled coil</keyword>
<dbReference type="PANTHER" id="PTHR46630">
    <property type="entry name" value="TETRATRICOPEPTIDE REPEAT PROTEIN 29"/>
    <property type="match status" value="1"/>
</dbReference>
<evidence type="ECO:0000256" key="2">
    <source>
        <dbReference type="ARBA" id="ARBA00022490"/>
    </source>
</evidence>
<dbReference type="InterPro" id="IPR019734">
    <property type="entry name" value="TPR_rpt"/>
</dbReference>
<evidence type="ECO:0000313" key="9">
    <source>
        <dbReference type="EMBL" id="MDN0048272.1"/>
    </source>
</evidence>
<keyword evidence="8" id="KW-0812">Transmembrane</keyword>
<keyword evidence="10" id="KW-1185">Reference proteome</keyword>
<dbReference type="Proteomes" id="UP001167871">
    <property type="component" value="Unassembled WGS sequence"/>
</dbReference>
<evidence type="ECO:0008006" key="11">
    <source>
        <dbReference type="Google" id="ProtNLM"/>
    </source>
</evidence>